<organism evidence="2 3">
    <name type="scientific">Clostridium fessum</name>
    <dbReference type="NCBI Taxonomy" id="2126740"/>
    <lineage>
        <taxon>Bacteria</taxon>
        <taxon>Bacillati</taxon>
        <taxon>Bacillota</taxon>
        <taxon>Clostridia</taxon>
        <taxon>Eubacteriales</taxon>
        <taxon>Clostridiaceae</taxon>
        <taxon>Clostridium</taxon>
    </lineage>
</organism>
<reference evidence="2 3" key="1">
    <citation type="submission" date="2018-03" db="EMBL/GenBank/DDBJ databases">
        <title>Lachnoclostridium SNUG30386 gen.nov., sp.nov., isolated from human faeces.</title>
        <authorList>
            <person name="Seo B."/>
            <person name="Jeon K."/>
            <person name="Ko G."/>
        </authorList>
    </citation>
    <scope>NUCLEOTIDE SEQUENCE [LARGE SCALE GENOMIC DNA]</scope>
    <source>
        <strain evidence="2 3">SNUG30386</strain>
    </source>
</reference>
<dbReference type="InterPro" id="IPR057744">
    <property type="entry name" value="OTAase-like"/>
</dbReference>
<dbReference type="InterPro" id="IPR006680">
    <property type="entry name" value="Amidohydro-rel"/>
</dbReference>
<evidence type="ECO:0000259" key="1">
    <source>
        <dbReference type="Pfam" id="PF01979"/>
    </source>
</evidence>
<keyword evidence="3" id="KW-1185">Reference proteome</keyword>
<dbReference type="Gene3D" id="3.20.20.140">
    <property type="entry name" value="Metal-dependent hydrolases"/>
    <property type="match status" value="1"/>
</dbReference>
<comment type="caution">
    <text evidence="2">The sequence shown here is derived from an EMBL/GenBank/DDBJ whole genome shotgun (WGS) entry which is preliminary data.</text>
</comment>
<dbReference type="EMBL" id="PYLO01000002">
    <property type="protein sequence ID" value="PST37638.1"/>
    <property type="molecule type" value="Genomic_DNA"/>
</dbReference>
<feature type="domain" description="Amidohydrolase-related" evidence="1">
    <location>
        <begin position="55"/>
        <end position="396"/>
    </location>
</feature>
<dbReference type="InterPro" id="IPR051781">
    <property type="entry name" value="Metallo-dep_Hydrolase"/>
</dbReference>
<dbReference type="CDD" id="cd01299">
    <property type="entry name" value="Met_dep_hydrolase_A"/>
    <property type="match status" value="1"/>
</dbReference>
<dbReference type="AlphaFoldDB" id="A0A2T3FQR9"/>
<gene>
    <name evidence="2" type="ORF">C7U56_07045</name>
</gene>
<evidence type="ECO:0000313" key="2">
    <source>
        <dbReference type="EMBL" id="PST37638.1"/>
    </source>
</evidence>
<protein>
    <submittedName>
        <fullName evidence="2">Amidohydrolase family protein</fullName>
    </submittedName>
</protein>
<dbReference type="Proteomes" id="UP000241048">
    <property type="component" value="Unassembled WGS sequence"/>
</dbReference>
<dbReference type="GO" id="GO:0016810">
    <property type="term" value="F:hydrolase activity, acting on carbon-nitrogen (but not peptide) bonds"/>
    <property type="evidence" value="ECO:0007669"/>
    <property type="project" value="InterPro"/>
</dbReference>
<dbReference type="InterPro" id="IPR011059">
    <property type="entry name" value="Metal-dep_hydrolase_composite"/>
</dbReference>
<evidence type="ECO:0000313" key="3">
    <source>
        <dbReference type="Proteomes" id="UP000241048"/>
    </source>
</evidence>
<dbReference type="SUPFAM" id="SSF51338">
    <property type="entry name" value="Composite domain of metallo-dependent hydrolases"/>
    <property type="match status" value="2"/>
</dbReference>
<sequence>MILRAKYLITGDGRTCLQDQAVYLDKEGKIGWIGDAAEAAGRYPEEMVKDYGEATILPGLFDMHVHFGYYYSQPDLDNYDDYMVAYYALEQAKQSLRLGITTVRDLSCPPNLMKQLRLAGQKGYVTVPRIIHADAGICMTGGHGHQDGVEEADSPWGVRAAIRRQLRAGADWVKILTSNRGDIPEFTQEELDAAVDEAHRQGVKIAVHSGTQPSIQMCIDAGFDTIEHGTFLTEAQARQMAEKGIAWTPTITAYTYLYEQTKQMIEAGVDMDNPIAARAVHDQAFFQPAFEAYRDNFKKLYDTGVTVLAGSDMVLYKAPPLPIHQELGYMVDYGITPVEAVRTATYNAASVLGIEKETGSLKEGLAGDLLVVKGDVSKNIRALDDVLEVYLAGKMVYTV</sequence>
<dbReference type="PANTHER" id="PTHR43135:SF3">
    <property type="entry name" value="ALPHA-D-RIBOSE 1-METHYLPHOSPHONATE 5-TRIPHOSPHATE DIPHOSPHATASE"/>
    <property type="match status" value="1"/>
</dbReference>
<dbReference type="Gene3D" id="2.30.40.10">
    <property type="entry name" value="Urease, subunit C, domain 1"/>
    <property type="match status" value="1"/>
</dbReference>
<dbReference type="PANTHER" id="PTHR43135">
    <property type="entry name" value="ALPHA-D-RIBOSE 1-METHYLPHOSPHONATE 5-TRIPHOSPHATE DIPHOSPHATASE"/>
    <property type="match status" value="1"/>
</dbReference>
<dbReference type="Pfam" id="PF01979">
    <property type="entry name" value="Amidohydro_1"/>
    <property type="match status" value="1"/>
</dbReference>
<accession>A0A2T3FQR9</accession>
<dbReference type="RefSeq" id="WP_107000716.1">
    <property type="nucleotide sequence ID" value="NZ_DBFBUD010000046.1"/>
</dbReference>
<proteinExistence type="predicted"/>
<name>A0A2T3FQR9_9CLOT</name>
<keyword evidence="2" id="KW-0378">Hydrolase</keyword>
<dbReference type="InterPro" id="IPR032466">
    <property type="entry name" value="Metal_Hydrolase"/>
</dbReference>
<dbReference type="SUPFAM" id="SSF51556">
    <property type="entry name" value="Metallo-dependent hydrolases"/>
    <property type="match status" value="1"/>
</dbReference>